<dbReference type="Pfam" id="PF06839">
    <property type="entry name" value="Zn_ribbon_GRF"/>
    <property type="match status" value="1"/>
</dbReference>
<feature type="region of interest" description="Disordered" evidence="4">
    <location>
        <begin position="1"/>
        <end position="22"/>
    </location>
</feature>
<protein>
    <recommendedName>
        <fullName evidence="5">GRF-type domain-containing protein</fullName>
    </recommendedName>
</protein>
<keyword evidence="7" id="KW-1185">Reference proteome</keyword>
<evidence type="ECO:0000313" key="6">
    <source>
        <dbReference type="EnsemblPlants" id="AUR62041064-RA:cds"/>
    </source>
</evidence>
<evidence type="ECO:0000256" key="4">
    <source>
        <dbReference type="SAM" id="MobiDB-lite"/>
    </source>
</evidence>
<evidence type="ECO:0000313" key="7">
    <source>
        <dbReference type="Proteomes" id="UP000596660"/>
    </source>
</evidence>
<keyword evidence="1" id="KW-0479">Metal-binding</keyword>
<sequence length="85" mass="9576">MSGGRRKISSGSLGSSSTSRHLNQGRIKCTCGLDDVIGTIKQGHNIGSKFYRCPKWPDTQCNFLMLMELNNDVDELRFKLLKRTQ</sequence>
<feature type="domain" description="GRF-type" evidence="5">
    <location>
        <begin position="28"/>
        <end position="63"/>
    </location>
</feature>
<organism evidence="6 7">
    <name type="scientific">Chenopodium quinoa</name>
    <name type="common">Quinoa</name>
    <dbReference type="NCBI Taxonomy" id="63459"/>
    <lineage>
        <taxon>Eukaryota</taxon>
        <taxon>Viridiplantae</taxon>
        <taxon>Streptophyta</taxon>
        <taxon>Embryophyta</taxon>
        <taxon>Tracheophyta</taxon>
        <taxon>Spermatophyta</taxon>
        <taxon>Magnoliopsida</taxon>
        <taxon>eudicotyledons</taxon>
        <taxon>Gunneridae</taxon>
        <taxon>Pentapetalae</taxon>
        <taxon>Caryophyllales</taxon>
        <taxon>Chenopodiaceae</taxon>
        <taxon>Chenopodioideae</taxon>
        <taxon>Atripliceae</taxon>
        <taxon>Chenopodium</taxon>
    </lineage>
</organism>
<accession>A0A803N641</accession>
<dbReference type="AlphaFoldDB" id="A0A803N641"/>
<evidence type="ECO:0000256" key="3">
    <source>
        <dbReference type="ARBA" id="ARBA00022833"/>
    </source>
</evidence>
<dbReference type="Proteomes" id="UP000596660">
    <property type="component" value="Unplaced"/>
</dbReference>
<dbReference type="GO" id="GO:0008270">
    <property type="term" value="F:zinc ion binding"/>
    <property type="evidence" value="ECO:0007669"/>
    <property type="project" value="UniProtKB-KW"/>
</dbReference>
<keyword evidence="3" id="KW-0862">Zinc</keyword>
<name>A0A803N641_CHEQI</name>
<dbReference type="InterPro" id="IPR010666">
    <property type="entry name" value="Znf_GRF"/>
</dbReference>
<reference evidence="6" key="1">
    <citation type="journal article" date="2017" name="Nature">
        <title>The genome of Chenopodium quinoa.</title>
        <authorList>
            <person name="Jarvis D.E."/>
            <person name="Ho Y.S."/>
            <person name="Lightfoot D.J."/>
            <person name="Schmoeckel S.M."/>
            <person name="Li B."/>
            <person name="Borm T.J.A."/>
            <person name="Ohyanagi H."/>
            <person name="Mineta K."/>
            <person name="Michell C.T."/>
            <person name="Saber N."/>
            <person name="Kharbatia N.M."/>
            <person name="Rupper R.R."/>
            <person name="Sharp A.R."/>
            <person name="Dally N."/>
            <person name="Boughton B.A."/>
            <person name="Woo Y.H."/>
            <person name="Gao G."/>
            <person name="Schijlen E.G.W.M."/>
            <person name="Guo X."/>
            <person name="Momin A.A."/>
            <person name="Negrao S."/>
            <person name="Al-Babili S."/>
            <person name="Gehring C."/>
            <person name="Roessner U."/>
            <person name="Jung C."/>
            <person name="Murphy K."/>
            <person name="Arold S.T."/>
            <person name="Gojobori T."/>
            <person name="van der Linden C.G."/>
            <person name="van Loo E.N."/>
            <person name="Jellen E.N."/>
            <person name="Maughan P.J."/>
            <person name="Tester M."/>
        </authorList>
    </citation>
    <scope>NUCLEOTIDE SEQUENCE [LARGE SCALE GENOMIC DNA]</scope>
    <source>
        <strain evidence="6">cv. PI 614886</strain>
    </source>
</reference>
<reference evidence="6" key="2">
    <citation type="submission" date="2021-03" db="UniProtKB">
        <authorList>
            <consortium name="EnsemblPlants"/>
        </authorList>
    </citation>
    <scope>IDENTIFICATION</scope>
</reference>
<evidence type="ECO:0000259" key="5">
    <source>
        <dbReference type="Pfam" id="PF06839"/>
    </source>
</evidence>
<evidence type="ECO:0000256" key="1">
    <source>
        <dbReference type="ARBA" id="ARBA00022723"/>
    </source>
</evidence>
<proteinExistence type="predicted"/>
<feature type="compositionally biased region" description="Low complexity" evidence="4">
    <location>
        <begin position="9"/>
        <end position="20"/>
    </location>
</feature>
<dbReference type="Gramene" id="AUR62041064-RA">
    <property type="protein sequence ID" value="AUR62041064-RA:cds"/>
    <property type="gene ID" value="AUR62041064"/>
</dbReference>
<evidence type="ECO:0000256" key="2">
    <source>
        <dbReference type="ARBA" id="ARBA00022771"/>
    </source>
</evidence>
<keyword evidence="2" id="KW-0863">Zinc-finger</keyword>
<dbReference type="EnsemblPlants" id="AUR62041064-RA">
    <property type="protein sequence ID" value="AUR62041064-RA:cds"/>
    <property type="gene ID" value="AUR62041064"/>
</dbReference>